<evidence type="ECO:0000313" key="2">
    <source>
        <dbReference type="EMBL" id="TRY00356.1"/>
    </source>
</evidence>
<feature type="signal peptide" evidence="1">
    <location>
        <begin position="1"/>
        <end position="27"/>
    </location>
</feature>
<dbReference type="AlphaFoldDB" id="A0A553IJI8"/>
<dbReference type="Gene3D" id="2.40.10.120">
    <property type="match status" value="1"/>
</dbReference>
<keyword evidence="2" id="KW-0645">Protease</keyword>
<feature type="chain" id="PRO_5023147820" evidence="1">
    <location>
        <begin position="28"/>
        <end position="251"/>
    </location>
</feature>
<dbReference type="Pfam" id="PF13365">
    <property type="entry name" value="Trypsin_2"/>
    <property type="match status" value="1"/>
</dbReference>
<keyword evidence="2" id="KW-0378">Hydrolase</keyword>
<sequence length="251" mass="27364">MKKILNILLLLVLIFTLSSCTALEAYADNIRPTTYAPALTESEAGFIEMLPDLKRAGISVNNPTILGDETQTRKGSGVIIKKETGGLNTVYYALTTQWVVENSLTVTIFTENGTSISGQVLNSKISYEADEDIALIRFSSSENLHVVELKRIDEGVSLDNLTIFSIATPISTAYLNFVTNPALIMGVYDNRIVHGTNLNFGTLGSPLYLKSTGELIGINVKYSFTAGGRPEVLINEAIHINRVIDLVEGYL</sequence>
<dbReference type="GO" id="GO:0006508">
    <property type="term" value="P:proteolysis"/>
    <property type="evidence" value="ECO:0007669"/>
    <property type="project" value="UniProtKB-KW"/>
</dbReference>
<evidence type="ECO:0000313" key="3">
    <source>
        <dbReference type="Proteomes" id="UP000315938"/>
    </source>
</evidence>
<dbReference type="SUPFAM" id="SSF50494">
    <property type="entry name" value="Trypsin-like serine proteases"/>
    <property type="match status" value="1"/>
</dbReference>
<evidence type="ECO:0000256" key="1">
    <source>
        <dbReference type="SAM" id="SignalP"/>
    </source>
</evidence>
<organism evidence="2 3">
    <name type="scientific">Acholeplasma laidlawii</name>
    <dbReference type="NCBI Taxonomy" id="2148"/>
    <lineage>
        <taxon>Bacteria</taxon>
        <taxon>Bacillati</taxon>
        <taxon>Mycoplasmatota</taxon>
        <taxon>Mollicutes</taxon>
        <taxon>Acholeplasmatales</taxon>
        <taxon>Acholeplasmataceae</taxon>
        <taxon>Acholeplasma</taxon>
    </lineage>
</organism>
<dbReference type="RefSeq" id="WP_012242147.1">
    <property type="nucleotide sequence ID" value="NZ_JACAOE010000001.1"/>
</dbReference>
<dbReference type="EMBL" id="VKID01000001">
    <property type="protein sequence ID" value="TRY00356.1"/>
    <property type="molecule type" value="Genomic_DNA"/>
</dbReference>
<protein>
    <submittedName>
        <fullName evidence="2">Serine protease</fullName>
    </submittedName>
</protein>
<dbReference type="Proteomes" id="UP000315938">
    <property type="component" value="Unassembled WGS sequence"/>
</dbReference>
<proteinExistence type="predicted"/>
<keyword evidence="1" id="KW-0732">Signal</keyword>
<gene>
    <name evidence="2" type="ORF">FNV44_04710</name>
</gene>
<accession>A0A553IJI8</accession>
<dbReference type="GeneID" id="41338382"/>
<dbReference type="PROSITE" id="PS51257">
    <property type="entry name" value="PROKAR_LIPOPROTEIN"/>
    <property type="match status" value="1"/>
</dbReference>
<reference evidence="2 3" key="1">
    <citation type="submission" date="2019-07" db="EMBL/GenBank/DDBJ databases">
        <title>Genome sequence of Acholeplasma laidlawii strain with increased resistance to erythromycin.</title>
        <authorList>
            <person name="Medvedeva E.S."/>
            <person name="Baranova N.B."/>
            <person name="Siniagina M.N."/>
            <person name="Mouzykantov A."/>
            <person name="Chernova O.A."/>
            <person name="Chernov V.M."/>
        </authorList>
    </citation>
    <scope>NUCLEOTIDE SEQUENCE [LARGE SCALE GENOMIC DNA]</scope>
    <source>
        <strain evidence="2 3">PG8REry</strain>
    </source>
</reference>
<comment type="caution">
    <text evidence="2">The sequence shown here is derived from an EMBL/GenBank/DDBJ whole genome shotgun (WGS) entry which is preliminary data.</text>
</comment>
<dbReference type="GO" id="GO:0008233">
    <property type="term" value="F:peptidase activity"/>
    <property type="evidence" value="ECO:0007669"/>
    <property type="project" value="UniProtKB-KW"/>
</dbReference>
<dbReference type="InterPro" id="IPR009003">
    <property type="entry name" value="Peptidase_S1_PA"/>
</dbReference>
<name>A0A553IJI8_ACHLA</name>